<keyword evidence="5" id="KW-0732">Signal</keyword>
<dbReference type="GO" id="GO:0005576">
    <property type="term" value="C:extracellular region"/>
    <property type="evidence" value="ECO:0007669"/>
    <property type="project" value="UniProtKB-SubCell"/>
</dbReference>
<dbReference type="InterPro" id="IPR033121">
    <property type="entry name" value="PEPTIDASE_A1"/>
</dbReference>
<feature type="domain" description="Peptidase A1" evidence="10">
    <location>
        <begin position="92"/>
        <end position="431"/>
    </location>
</feature>
<dbReference type="InterPro" id="IPR032799">
    <property type="entry name" value="TAXi_C"/>
</dbReference>
<dbReference type="GO" id="GO:0006508">
    <property type="term" value="P:proteolysis"/>
    <property type="evidence" value="ECO:0007669"/>
    <property type="project" value="UniProtKB-KW"/>
</dbReference>
<evidence type="ECO:0000259" key="10">
    <source>
        <dbReference type="PROSITE" id="PS51767"/>
    </source>
</evidence>
<sequence>MVIITKGFTLFLRLVLLSFFYLYLVSCRESVSGFTVDLIHRDSPLSPFYDSSNTPYERLRNAVHRSSSRASFFKKKCVNPIQSTLTASDGEYLMKISIGIPPVDAFVILDTGSDLTWIQCEPCVECFKQLRPIFNPKNSSSYKTISCNTKLCQQVWSPTPCNNNTCNYKVTFADGSATLGDLSVETFRFASTSGKHVSIPKIAFGCGHNNSGFSNTTSGLIGLAGGDVSIVNQMHQEIKGKFSYCLIPMELLSIDSNATSHISFGDNAVVSGPGVVSTPLIPGQSLYYLTLETISIGNKILPFKSSKISSNTQGKILIDSGTLLTYFPHEFYAKLEKTLVASINATRKRDTSGFFNVCYASKNDIINAPKIVSHFTNADVELSLANVFTQVDEGLICLTMLPDEAFATFGNLAQANFLIGYDLVAKQVSFLPMDCTEH</sequence>
<dbReference type="OrthoDB" id="2747330at2759"/>
<evidence type="ECO:0000256" key="9">
    <source>
        <dbReference type="SAM" id="Phobius"/>
    </source>
</evidence>
<dbReference type="Pfam" id="PF14543">
    <property type="entry name" value="TAXi_N"/>
    <property type="match status" value="1"/>
</dbReference>
<reference evidence="12" key="2">
    <citation type="journal article" date="2017" name="J. Anim. Genet.">
        <title>Multiple reference genome sequences of hot pepper reveal the massive evolution of plant disease resistance genes by retroduplication.</title>
        <authorList>
            <person name="Kim S."/>
            <person name="Park J."/>
            <person name="Yeom S.-I."/>
            <person name="Kim Y.-M."/>
            <person name="Seo E."/>
            <person name="Kim K.-T."/>
            <person name="Kim M.-S."/>
            <person name="Lee J.M."/>
            <person name="Cheong K."/>
            <person name="Shin H.-S."/>
            <person name="Kim S.-B."/>
            <person name="Han K."/>
            <person name="Lee J."/>
            <person name="Park M."/>
            <person name="Lee H.-A."/>
            <person name="Lee H.-Y."/>
            <person name="Lee Y."/>
            <person name="Oh S."/>
            <person name="Lee J.H."/>
            <person name="Choi E."/>
            <person name="Choi E."/>
            <person name="Lee S.E."/>
            <person name="Jeon J."/>
            <person name="Kim H."/>
            <person name="Choi G."/>
            <person name="Song H."/>
            <person name="Lee J."/>
            <person name="Lee S.-C."/>
            <person name="Kwon J.-K."/>
            <person name="Lee H.-Y."/>
            <person name="Koo N."/>
            <person name="Hong Y."/>
            <person name="Kim R.W."/>
            <person name="Kang W.-H."/>
            <person name="Huh J.H."/>
            <person name="Kang B.-C."/>
            <person name="Yang T.-J."/>
            <person name="Lee Y.-H."/>
            <person name="Bennetzen J.L."/>
            <person name="Choi D."/>
        </authorList>
    </citation>
    <scope>NUCLEOTIDE SEQUENCE [LARGE SCALE GENOMIC DNA]</scope>
    <source>
        <strain evidence="12">cv. PBC81</strain>
    </source>
</reference>
<organism evidence="11 12">
    <name type="scientific">Capsicum baccatum</name>
    <name type="common">Peruvian pepper</name>
    <dbReference type="NCBI Taxonomy" id="33114"/>
    <lineage>
        <taxon>Eukaryota</taxon>
        <taxon>Viridiplantae</taxon>
        <taxon>Streptophyta</taxon>
        <taxon>Embryophyta</taxon>
        <taxon>Tracheophyta</taxon>
        <taxon>Spermatophyta</taxon>
        <taxon>Magnoliopsida</taxon>
        <taxon>eudicotyledons</taxon>
        <taxon>Gunneridae</taxon>
        <taxon>Pentapetalae</taxon>
        <taxon>asterids</taxon>
        <taxon>lamiids</taxon>
        <taxon>Solanales</taxon>
        <taxon>Solanaceae</taxon>
        <taxon>Solanoideae</taxon>
        <taxon>Capsiceae</taxon>
        <taxon>Capsicum</taxon>
    </lineage>
</organism>
<dbReference type="PROSITE" id="PS00141">
    <property type="entry name" value="ASP_PROTEASE"/>
    <property type="match status" value="1"/>
</dbReference>
<dbReference type="EMBL" id="MLFT02000008">
    <property type="protein sequence ID" value="PHT39957.1"/>
    <property type="molecule type" value="Genomic_DNA"/>
</dbReference>
<keyword evidence="8" id="KW-0325">Glycoprotein</keyword>
<dbReference type="InterPro" id="IPR032861">
    <property type="entry name" value="TAXi_N"/>
</dbReference>
<evidence type="ECO:0000256" key="2">
    <source>
        <dbReference type="ARBA" id="ARBA00007447"/>
    </source>
</evidence>
<evidence type="ECO:0000256" key="4">
    <source>
        <dbReference type="ARBA" id="ARBA00022670"/>
    </source>
</evidence>
<dbReference type="Pfam" id="PF14541">
    <property type="entry name" value="TAXi_C"/>
    <property type="match status" value="1"/>
</dbReference>
<keyword evidence="9" id="KW-0812">Transmembrane</keyword>
<dbReference type="InterPro" id="IPR051708">
    <property type="entry name" value="Plant_Aspart_Prot_A1"/>
</dbReference>
<comment type="similarity">
    <text evidence="2">Belongs to the peptidase A1 family.</text>
</comment>
<evidence type="ECO:0000256" key="1">
    <source>
        <dbReference type="ARBA" id="ARBA00004613"/>
    </source>
</evidence>
<dbReference type="Proteomes" id="UP000224567">
    <property type="component" value="Unassembled WGS sequence"/>
</dbReference>
<evidence type="ECO:0000256" key="5">
    <source>
        <dbReference type="ARBA" id="ARBA00022729"/>
    </source>
</evidence>
<protein>
    <recommendedName>
        <fullName evidence="10">Peptidase A1 domain-containing protein</fullName>
    </recommendedName>
</protein>
<keyword evidence="9" id="KW-1133">Transmembrane helix</keyword>
<dbReference type="FunFam" id="2.40.70.10:FF:000050">
    <property type="entry name" value="Aspartic proteinase CDR1"/>
    <property type="match status" value="1"/>
</dbReference>
<dbReference type="InterPro" id="IPR021109">
    <property type="entry name" value="Peptidase_aspartic_dom_sf"/>
</dbReference>
<evidence type="ECO:0000256" key="8">
    <source>
        <dbReference type="ARBA" id="ARBA00023180"/>
    </source>
</evidence>
<dbReference type="AlphaFoldDB" id="A0A2G2W3Z4"/>
<dbReference type="Gene3D" id="2.40.70.10">
    <property type="entry name" value="Acid Proteases"/>
    <property type="match status" value="2"/>
</dbReference>
<dbReference type="FunFam" id="2.40.70.10:FF:000016">
    <property type="entry name" value="Probable aspartic protease At2g35615"/>
    <property type="match status" value="1"/>
</dbReference>
<dbReference type="CDD" id="cd05476">
    <property type="entry name" value="pepsin_A_like_plant"/>
    <property type="match status" value="1"/>
</dbReference>
<keyword evidence="7" id="KW-0378">Hydrolase</keyword>
<dbReference type="PROSITE" id="PS51767">
    <property type="entry name" value="PEPTIDASE_A1"/>
    <property type="match status" value="1"/>
</dbReference>
<dbReference type="GO" id="GO:0004190">
    <property type="term" value="F:aspartic-type endopeptidase activity"/>
    <property type="evidence" value="ECO:0007669"/>
    <property type="project" value="UniProtKB-KW"/>
</dbReference>
<dbReference type="PANTHER" id="PTHR47967:SF59">
    <property type="entry name" value="ASPARTIC PROTEINASE CDR1-LIKE"/>
    <property type="match status" value="1"/>
</dbReference>
<name>A0A2G2W3Z4_CAPBA</name>
<gene>
    <name evidence="11" type="ORF">CQW23_18811</name>
</gene>
<feature type="transmembrane region" description="Helical" evidence="9">
    <location>
        <begin position="7"/>
        <end position="24"/>
    </location>
</feature>
<accession>A0A2G2W3Z4</accession>
<keyword evidence="6" id="KW-0064">Aspartyl protease</keyword>
<evidence type="ECO:0000256" key="6">
    <source>
        <dbReference type="ARBA" id="ARBA00022750"/>
    </source>
</evidence>
<dbReference type="InterPro" id="IPR034161">
    <property type="entry name" value="Pepsin-like_plant"/>
</dbReference>
<comment type="caution">
    <text evidence="11">The sequence shown here is derived from an EMBL/GenBank/DDBJ whole genome shotgun (WGS) entry which is preliminary data.</text>
</comment>
<evidence type="ECO:0000256" key="3">
    <source>
        <dbReference type="ARBA" id="ARBA00022525"/>
    </source>
</evidence>
<keyword evidence="3" id="KW-0964">Secreted</keyword>
<keyword evidence="4" id="KW-0645">Protease</keyword>
<dbReference type="SUPFAM" id="SSF50630">
    <property type="entry name" value="Acid proteases"/>
    <property type="match status" value="1"/>
</dbReference>
<keyword evidence="9" id="KW-0472">Membrane</keyword>
<evidence type="ECO:0000313" key="12">
    <source>
        <dbReference type="Proteomes" id="UP000224567"/>
    </source>
</evidence>
<reference evidence="11 12" key="1">
    <citation type="journal article" date="2017" name="Genome Biol.">
        <title>New reference genome sequences of hot pepper reveal the massive evolution of plant disease-resistance genes by retroduplication.</title>
        <authorList>
            <person name="Kim S."/>
            <person name="Park J."/>
            <person name="Yeom S.I."/>
            <person name="Kim Y.M."/>
            <person name="Seo E."/>
            <person name="Kim K.T."/>
            <person name="Kim M.S."/>
            <person name="Lee J.M."/>
            <person name="Cheong K."/>
            <person name="Shin H.S."/>
            <person name="Kim S.B."/>
            <person name="Han K."/>
            <person name="Lee J."/>
            <person name="Park M."/>
            <person name="Lee H.A."/>
            <person name="Lee H.Y."/>
            <person name="Lee Y."/>
            <person name="Oh S."/>
            <person name="Lee J.H."/>
            <person name="Choi E."/>
            <person name="Choi E."/>
            <person name="Lee S.E."/>
            <person name="Jeon J."/>
            <person name="Kim H."/>
            <person name="Choi G."/>
            <person name="Song H."/>
            <person name="Lee J."/>
            <person name="Lee S.C."/>
            <person name="Kwon J.K."/>
            <person name="Lee H.Y."/>
            <person name="Koo N."/>
            <person name="Hong Y."/>
            <person name="Kim R.W."/>
            <person name="Kang W.H."/>
            <person name="Huh J.H."/>
            <person name="Kang B.C."/>
            <person name="Yang T.J."/>
            <person name="Lee Y.H."/>
            <person name="Bennetzen J.L."/>
            <person name="Choi D."/>
        </authorList>
    </citation>
    <scope>NUCLEOTIDE SEQUENCE [LARGE SCALE GENOMIC DNA]</scope>
    <source>
        <strain evidence="12">cv. PBC81</strain>
    </source>
</reference>
<keyword evidence="12" id="KW-1185">Reference proteome</keyword>
<comment type="subcellular location">
    <subcellularLocation>
        <location evidence="1">Secreted</location>
    </subcellularLocation>
</comment>
<dbReference type="InterPro" id="IPR001969">
    <property type="entry name" value="Aspartic_peptidase_AS"/>
</dbReference>
<evidence type="ECO:0000256" key="7">
    <source>
        <dbReference type="ARBA" id="ARBA00022801"/>
    </source>
</evidence>
<proteinExistence type="inferred from homology"/>
<evidence type="ECO:0000313" key="11">
    <source>
        <dbReference type="EMBL" id="PHT39957.1"/>
    </source>
</evidence>
<dbReference type="PANTHER" id="PTHR47967">
    <property type="entry name" value="OS07G0603500 PROTEIN-RELATED"/>
    <property type="match status" value="1"/>
</dbReference>